<evidence type="ECO:0000313" key="3">
    <source>
        <dbReference type="Proteomes" id="UP000245468"/>
    </source>
</evidence>
<feature type="transmembrane region" description="Helical" evidence="1">
    <location>
        <begin position="369"/>
        <end position="387"/>
    </location>
</feature>
<keyword evidence="3" id="KW-1185">Reference proteome</keyword>
<feature type="transmembrane region" description="Helical" evidence="1">
    <location>
        <begin position="340"/>
        <end position="357"/>
    </location>
</feature>
<feature type="transmembrane region" description="Helical" evidence="1">
    <location>
        <begin position="226"/>
        <end position="247"/>
    </location>
</feature>
<evidence type="ECO:0000256" key="1">
    <source>
        <dbReference type="SAM" id="Phobius"/>
    </source>
</evidence>
<dbReference type="KEGG" id="psez:HME7025_02056"/>
<evidence type="ECO:0008006" key="4">
    <source>
        <dbReference type="Google" id="ProtNLM"/>
    </source>
</evidence>
<gene>
    <name evidence="2" type="ORF">HME7025_02056</name>
</gene>
<dbReference type="Proteomes" id="UP000245468">
    <property type="component" value="Chromosome"/>
</dbReference>
<proteinExistence type="predicted"/>
<keyword evidence="1" id="KW-1133">Transmembrane helix</keyword>
<evidence type="ECO:0000313" key="2">
    <source>
        <dbReference type="EMBL" id="AWL09905.1"/>
    </source>
</evidence>
<sequence>MIPFIEKSASFHAFVLRWSRFFLLALIFFTASAQAAVWKPLHSIEKEWLVYQSAWNSFLPYIPSQHYAYHSKSIQLNNRDYYQAYLTIKPKETYHLFIDGAFQRKLEKGELVRMSLDSLLKVHDKEQVIATFYSSTLEGLPGDLSIEKKFDQVIAQNREVQLFLNRAPAVYTHFFTLGFLVLLAFLGLLYAGFPRYFQVYFRFTDWVNWESKDNAIVKSPFSLANIYVLFILSLLISLMAFYNGITYRSGDAFFVNEENYSTLMPSLWFVFSRTLVAYFIFILQYFIFQLFANLFKLKSVANLHFFKSIQTNIQFFILVFVGIGLYAVYQGPAYSIDMEIVSYLLNAYFLIRFIYFTQVFNKVLSVNRLSLYAYLIITEAIVILFGIRELIFPQYT</sequence>
<protein>
    <recommendedName>
        <fullName evidence="4">DUF4271 domain-containing protein</fullName>
    </recommendedName>
</protein>
<dbReference type="EMBL" id="CP029346">
    <property type="protein sequence ID" value="AWL09905.1"/>
    <property type="molecule type" value="Genomic_DNA"/>
</dbReference>
<feature type="transmembrane region" description="Helical" evidence="1">
    <location>
        <begin position="267"/>
        <end position="288"/>
    </location>
</feature>
<name>A0A2S2DWZ1_9BACT</name>
<feature type="transmembrane region" description="Helical" evidence="1">
    <location>
        <begin position="309"/>
        <end position="328"/>
    </location>
</feature>
<reference evidence="3" key="1">
    <citation type="submission" date="2018-05" db="EMBL/GenBank/DDBJ databases">
        <title>Pseudarcicella sp. HME7025 Genome sequencing and assembly.</title>
        <authorList>
            <person name="Kim H."/>
            <person name="Kang H."/>
            <person name="Joh K."/>
        </authorList>
    </citation>
    <scope>NUCLEOTIDE SEQUENCE [LARGE SCALE GENOMIC DNA]</scope>
    <source>
        <strain evidence="3">HME7025</strain>
    </source>
</reference>
<keyword evidence="1" id="KW-0812">Transmembrane</keyword>
<accession>A0A2S2DWZ1</accession>
<dbReference type="AlphaFoldDB" id="A0A2S2DWZ1"/>
<feature type="transmembrane region" description="Helical" evidence="1">
    <location>
        <begin position="170"/>
        <end position="193"/>
    </location>
</feature>
<organism evidence="2 3">
    <name type="scientific">Aquirufa nivalisilvae</name>
    <dbReference type="NCBI Taxonomy" id="2516557"/>
    <lineage>
        <taxon>Bacteria</taxon>
        <taxon>Pseudomonadati</taxon>
        <taxon>Bacteroidota</taxon>
        <taxon>Cytophagia</taxon>
        <taxon>Cytophagales</taxon>
        <taxon>Flectobacillaceae</taxon>
        <taxon>Aquirufa</taxon>
    </lineage>
</organism>
<keyword evidence="1" id="KW-0472">Membrane</keyword>